<evidence type="ECO:0000313" key="7">
    <source>
        <dbReference type="EMBL" id="KAK0525114.1"/>
    </source>
</evidence>
<evidence type="ECO:0000259" key="6">
    <source>
        <dbReference type="Pfam" id="PF00150"/>
    </source>
</evidence>
<dbReference type="InterPro" id="IPR017853">
    <property type="entry name" value="GH"/>
</dbReference>
<dbReference type="Pfam" id="PF00150">
    <property type="entry name" value="Cellulase"/>
    <property type="match status" value="1"/>
</dbReference>
<comment type="similarity">
    <text evidence="1 4">Belongs to the glycosyl hydrolase 5 (cellulase A) family.</text>
</comment>
<gene>
    <name evidence="7" type="ORF">OC842_005613</name>
</gene>
<feature type="signal peptide" evidence="5">
    <location>
        <begin position="1"/>
        <end position="20"/>
    </location>
</feature>
<evidence type="ECO:0000256" key="2">
    <source>
        <dbReference type="ARBA" id="ARBA00022801"/>
    </source>
</evidence>
<keyword evidence="3 4" id="KW-0326">Glycosidase</keyword>
<evidence type="ECO:0000256" key="3">
    <source>
        <dbReference type="ARBA" id="ARBA00023295"/>
    </source>
</evidence>
<dbReference type="Proteomes" id="UP001176521">
    <property type="component" value="Unassembled WGS sequence"/>
</dbReference>
<evidence type="ECO:0000313" key="8">
    <source>
        <dbReference type="Proteomes" id="UP001176521"/>
    </source>
</evidence>
<feature type="chain" id="PRO_5042822782" description="Glycoside hydrolase family 5 domain-containing protein" evidence="5">
    <location>
        <begin position="21"/>
        <end position="433"/>
    </location>
</feature>
<dbReference type="AlphaFoldDB" id="A0AAN6JIG6"/>
<name>A0AAN6JIG6_9BASI</name>
<keyword evidence="2 4" id="KW-0378">Hydrolase</keyword>
<accession>A0AAN6JIG6</accession>
<dbReference type="InterPro" id="IPR050386">
    <property type="entry name" value="Glycosyl_hydrolase_5"/>
</dbReference>
<dbReference type="PANTHER" id="PTHR31297:SF42">
    <property type="entry name" value="GLYCOSIDE HYDROLASE FAMILY 5 DOMAIN-CONTAINING PROTEIN"/>
    <property type="match status" value="1"/>
</dbReference>
<keyword evidence="5" id="KW-0732">Signal</keyword>
<sequence>MLSPLPFFLLGLHLSLAVLGFPSKTKNLERRAGSPVRGVNLGNHFVIEPWMSPNWIQSLVSQSGTSVSASSINDEWTMGSTFNKAWLAGKINEHLDSWITDADWAAMKAAKLTHVRMPLPYYAFPDLIASGEPYVAADRWSKFKANVLKAKANGLKVWISLHAVPGSQNGQDSSGRITSDIAWATKPDFYNRTMLAWQRMVDEFTLPQYQGVVETLESVNEPKASTQPDVKALLKTYFPAAASYLRNVNAKRGSNVRFSQHDGWIGGAAWSNLYSATDRTKVALDLHWYYVYGSDTTLTDSQRMQKVCNSSQQKLPINTNLYGQVVIGEFSIGAPAGAYGKAARDLPKLSAVSFSSEALKVYPQAYLEFLSANFRLQQQLYEKYAHGWMMWAWKMERPGWYEWSFSDGLKYGWIGNLDNAPYGSNMCKSLFNL</sequence>
<dbReference type="EMBL" id="JAPDMQ010000415">
    <property type="protein sequence ID" value="KAK0525114.1"/>
    <property type="molecule type" value="Genomic_DNA"/>
</dbReference>
<dbReference type="PANTHER" id="PTHR31297">
    <property type="entry name" value="GLUCAN ENDO-1,6-BETA-GLUCOSIDASE B"/>
    <property type="match status" value="1"/>
</dbReference>
<evidence type="ECO:0000256" key="1">
    <source>
        <dbReference type="ARBA" id="ARBA00005641"/>
    </source>
</evidence>
<evidence type="ECO:0000256" key="5">
    <source>
        <dbReference type="SAM" id="SignalP"/>
    </source>
</evidence>
<dbReference type="GO" id="GO:0008422">
    <property type="term" value="F:beta-glucosidase activity"/>
    <property type="evidence" value="ECO:0007669"/>
    <property type="project" value="TreeGrafter"/>
</dbReference>
<protein>
    <recommendedName>
        <fullName evidence="6">Glycoside hydrolase family 5 domain-containing protein</fullName>
    </recommendedName>
</protein>
<dbReference type="SUPFAM" id="SSF51445">
    <property type="entry name" value="(Trans)glycosidases"/>
    <property type="match status" value="1"/>
</dbReference>
<reference evidence="7" key="1">
    <citation type="journal article" date="2023" name="PhytoFront">
        <title>Draft Genome Resources of Seven Strains of Tilletia horrida, Causal Agent of Kernel Smut of Rice.</title>
        <authorList>
            <person name="Khanal S."/>
            <person name="Antony Babu S."/>
            <person name="Zhou X.G."/>
        </authorList>
    </citation>
    <scope>NUCLEOTIDE SEQUENCE</scope>
    <source>
        <strain evidence="7">TX3</strain>
    </source>
</reference>
<dbReference type="GO" id="GO:0009251">
    <property type="term" value="P:glucan catabolic process"/>
    <property type="evidence" value="ECO:0007669"/>
    <property type="project" value="TreeGrafter"/>
</dbReference>
<organism evidence="7 8">
    <name type="scientific">Tilletia horrida</name>
    <dbReference type="NCBI Taxonomy" id="155126"/>
    <lineage>
        <taxon>Eukaryota</taxon>
        <taxon>Fungi</taxon>
        <taxon>Dikarya</taxon>
        <taxon>Basidiomycota</taxon>
        <taxon>Ustilaginomycotina</taxon>
        <taxon>Exobasidiomycetes</taxon>
        <taxon>Tilletiales</taxon>
        <taxon>Tilletiaceae</taxon>
        <taxon>Tilletia</taxon>
    </lineage>
</organism>
<comment type="caution">
    <text evidence="7">The sequence shown here is derived from an EMBL/GenBank/DDBJ whole genome shotgun (WGS) entry which is preliminary data.</text>
</comment>
<dbReference type="GO" id="GO:0009986">
    <property type="term" value="C:cell surface"/>
    <property type="evidence" value="ECO:0007669"/>
    <property type="project" value="TreeGrafter"/>
</dbReference>
<keyword evidence="8" id="KW-1185">Reference proteome</keyword>
<dbReference type="Gene3D" id="3.20.20.80">
    <property type="entry name" value="Glycosidases"/>
    <property type="match status" value="1"/>
</dbReference>
<dbReference type="InterPro" id="IPR001547">
    <property type="entry name" value="Glyco_hydro_5"/>
</dbReference>
<proteinExistence type="inferred from homology"/>
<feature type="domain" description="Glycoside hydrolase family 5" evidence="6">
    <location>
        <begin position="99"/>
        <end position="336"/>
    </location>
</feature>
<dbReference type="GO" id="GO:0005576">
    <property type="term" value="C:extracellular region"/>
    <property type="evidence" value="ECO:0007669"/>
    <property type="project" value="TreeGrafter"/>
</dbReference>
<evidence type="ECO:0000256" key="4">
    <source>
        <dbReference type="RuleBase" id="RU361153"/>
    </source>
</evidence>